<evidence type="ECO:0000256" key="3">
    <source>
        <dbReference type="ARBA" id="ARBA00022705"/>
    </source>
</evidence>
<evidence type="ECO:0000313" key="9">
    <source>
        <dbReference type="EMBL" id="TDQ71241.1"/>
    </source>
</evidence>
<dbReference type="SUPFAM" id="SSF52540">
    <property type="entry name" value="P-loop containing nucleoside triphosphate hydrolases"/>
    <property type="match status" value="1"/>
</dbReference>
<dbReference type="PANTHER" id="PTHR11669">
    <property type="entry name" value="REPLICATION FACTOR C / DNA POLYMERASE III GAMMA-TAU SUBUNIT"/>
    <property type="match status" value="1"/>
</dbReference>
<keyword evidence="3 7" id="KW-0235">DNA replication</keyword>
<feature type="binding site" evidence="7">
    <location>
        <begin position="44"/>
        <end position="51"/>
    </location>
    <ligand>
        <name>ATP</name>
        <dbReference type="ChEBI" id="CHEBI:30616"/>
    </ligand>
</feature>
<dbReference type="GO" id="GO:0016887">
    <property type="term" value="F:ATP hydrolysis activity"/>
    <property type="evidence" value="ECO:0007669"/>
    <property type="project" value="InterPro"/>
</dbReference>
<dbReference type="GO" id="GO:0006281">
    <property type="term" value="P:DNA repair"/>
    <property type="evidence" value="ECO:0007669"/>
    <property type="project" value="TreeGrafter"/>
</dbReference>
<reference evidence="9 10" key="1">
    <citation type="submission" date="2019-03" db="EMBL/GenBank/DDBJ databases">
        <title>Genomic Encyclopedia of Type Strains, Phase IV (KMG-IV): sequencing the most valuable type-strain genomes for metagenomic binning, comparative biology and taxonomic classification.</title>
        <authorList>
            <person name="Goeker M."/>
        </authorList>
    </citation>
    <scope>NUCLEOTIDE SEQUENCE [LARGE SCALE GENOMIC DNA]</scope>
    <source>
        <strain evidence="9 10">DSM 13328</strain>
    </source>
</reference>
<sequence length="322" mass="36219">MREEIWVEKYRPMTLDDVFGQEATVERLKSYVRSGNLPHLLFTGPPGVGKTASSVSIAREMFGEFWSENFTELNASDERGIDVVRNKIKTFAKTAPIGGASFKIIFLDEADALTNDAQSALRRTMEKYSGNCRFILSCNYSSKIIEPIQSRCAIYRFRSLTDDAISERVKFIAEKESLTITEDGLKALVYVAGGDMRKAVNSLQAAAFIQKDIDEETIYKITATARPEDVLDLIQTALAGEFKNARDKLNVLVFEQGLSADDVMNQVYRALFKIEDLSDAEMIQLIDAVGEIDFRITEGANERIQLEALIAHFALLRRKEKE</sequence>
<dbReference type="CDD" id="cd00009">
    <property type="entry name" value="AAA"/>
    <property type="match status" value="1"/>
</dbReference>
<comment type="subunit">
    <text evidence="7">Heteromultimer composed of small subunits (RfcS) and large subunits (RfcL).</text>
</comment>
<dbReference type="Gene3D" id="3.40.50.300">
    <property type="entry name" value="P-loop containing nucleotide triphosphate hydrolases"/>
    <property type="match status" value="1"/>
</dbReference>
<comment type="caution">
    <text evidence="9">The sequence shown here is derived from an EMBL/GenBank/DDBJ whole genome shotgun (WGS) entry which is preliminary data.</text>
</comment>
<evidence type="ECO:0000313" key="10">
    <source>
        <dbReference type="Proteomes" id="UP000294855"/>
    </source>
</evidence>
<name>A0A484F859_9EURY</name>
<dbReference type="GO" id="GO:0005663">
    <property type="term" value="C:DNA replication factor C complex"/>
    <property type="evidence" value="ECO:0007669"/>
    <property type="project" value="InterPro"/>
</dbReference>
<dbReference type="InterPro" id="IPR047854">
    <property type="entry name" value="RFC_lid"/>
</dbReference>
<dbReference type="InterPro" id="IPR013748">
    <property type="entry name" value="Rep_factorC_C"/>
</dbReference>
<comment type="similarity">
    <text evidence="1 7">Belongs to the activator 1 small subunits family. RfcS subfamily.</text>
</comment>
<dbReference type="SUPFAM" id="SSF48019">
    <property type="entry name" value="post-AAA+ oligomerization domain-like"/>
    <property type="match status" value="1"/>
</dbReference>
<dbReference type="GO" id="GO:0003677">
    <property type="term" value="F:DNA binding"/>
    <property type="evidence" value="ECO:0007669"/>
    <property type="project" value="InterPro"/>
</dbReference>
<feature type="domain" description="AAA+ ATPase" evidence="8">
    <location>
        <begin position="36"/>
        <end position="167"/>
    </location>
</feature>
<dbReference type="InterPro" id="IPR003959">
    <property type="entry name" value="ATPase_AAA_core"/>
</dbReference>
<dbReference type="RefSeq" id="WP_133516816.1">
    <property type="nucleotide sequence ID" value="NZ_JAHDUW010000001.1"/>
</dbReference>
<dbReference type="Gene3D" id="1.20.272.10">
    <property type="match status" value="1"/>
</dbReference>
<dbReference type="Proteomes" id="UP000294855">
    <property type="component" value="Unassembled WGS sequence"/>
</dbReference>
<dbReference type="FunFam" id="1.20.272.10:FF:000029">
    <property type="entry name" value="Replication factor C small subunit"/>
    <property type="match status" value="1"/>
</dbReference>
<protein>
    <recommendedName>
        <fullName evidence="2 7">Replication factor C small subunit</fullName>
        <shortName evidence="7">RFC small subunit</shortName>
    </recommendedName>
    <alternativeName>
        <fullName evidence="6 7">Clamp loader small subunit</fullName>
    </alternativeName>
</protein>
<evidence type="ECO:0000256" key="2">
    <source>
        <dbReference type="ARBA" id="ARBA00014164"/>
    </source>
</evidence>
<keyword evidence="10" id="KW-1185">Reference proteome</keyword>
<dbReference type="PANTHER" id="PTHR11669:SF20">
    <property type="entry name" value="REPLICATION FACTOR C SUBUNIT 4"/>
    <property type="match status" value="1"/>
</dbReference>
<dbReference type="InterPro" id="IPR050238">
    <property type="entry name" value="DNA_Rep/Repair_Clamp_Loader"/>
</dbReference>
<dbReference type="HAMAP" id="MF_01509">
    <property type="entry name" value="RfcS"/>
    <property type="match status" value="1"/>
</dbReference>
<keyword evidence="4 7" id="KW-0547">Nucleotide-binding</keyword>
<dbReference type="NCBIfam" id="NF001679">
    <property type="entry name" value="PRK00440.1"/>
    <property type="match status" value="1"/>
</dbReference>
<dbReference type="FunFam" id="1.10.8.60:FF:000012">
    <property type="entry name" value="Replication factor C subunit 4"/>
    <property type="match status" value="1"/>
</dbReference>
<dbReference type="CDD" id="cd18140">
    <property type="entry name" value="HLD_clamp_RFC"/>
    <property type="match status" value="1"/>
</dbReference>
<dbReference type="Pfam" id="PF08542">
    <property type="entry name" value="Rep_fac_C"/>
    <property type="match status" value="1"/>
</dbReference>
<dbReference type="AlphaFoldDB" id="A0A484F859"/>
<dbReference type="SMART" id="SM00382">
    <property type="entry name" value="AAA"/>
    <property type="match status" value="1"/>
</dbReference>
<dbReference type="OrthoDB" id="7928at2157"/>
<dbReference type="InterPro" id="IPR027417">
    <property type="entry name" value="P-loop_NTPase"/>
</dbReference>
<comment type="function">
    <text evidence="7">Part of the RFC clamp loader complex which loads the PCNA sliding clamp onto DNA.</text>
</comment>
<dbReference type="FunFam" id="3.40.50.300:FF:000952">
    <property type="entry name" value="Replication factor C subunit 2"/>
    <property type="match status" value="1"/>
</dbReference>
<keyword evidence="5 7" id="KW-0067">ATP-binding</keyword>
<evidence type="ECO:0000256" key="1">
    <source>
        <dbReference type="ARBA" id="ARBA00009668"/>
    </source>
</evidence>
<organism evidence="9 10">
    <name type="scientific">Methanimicrococcus blatticola</name>
    <dbReference type="NCBI Taxonomy" id="91560"/>
    <lineage>
        <taxon>Archaea</taxon>
        <taxon>Methanobacteriati</taxon>
        <taxon>Methanobacteriota</taxon>
        <taxon>Stenosarchaea group</taxon>
        <taxon>Methanomicrobia</taxon>
        <taxon>Methanosarcinales</taxon>
        <taxon>Methanosarcinaceae</taxon>
        <taxon>Methanimicrococcus</taxon>
    </lineage>
</organism>
<dbReference type="GO" id="GO:0005524">
    <property type="term" value="F:ATP binding"/>
    <property type="evidence" value="ECO:0007669"/>
    <property type="project" value="UniProtKB-UniRule"/>
</dbReference>
<dbReference type="GO" id="GO:0006261">
    <property type="term" value="P:DNA-templated DNA replication"/>
    <property type="evidence" value="ECO:0007669"/>
    <property type="project" value="TreeGrafter"/>
</dbReference>
<dbReference type="InterPro" id="IPR023748">
    <property type="entry name" value="Rep_factor-C_ssu_arc"/>
</dbReference>
<gene>
    <name evidence="7" type="primary">rfcS</name>
    <name evidence="9" type="ORF">C7391_0346</name>
</gene>
<evidence type="ECO:0000256" key="7">
    <source>
        <dbReference type="HAMAP-Rule" id="MF_01509"/>
    </source>
</evidence>
<dbReference type="Pfam" id="PF00004">
    <property type="entry name" value="AAA"/>
    <property type="match status" value="1"/>
</dbReference>
<proteinExistence type="inferred from homology"/>
<evidence type="ECO:0000256" key="5">
    <source>
        <dbReference type="ARBA" id="ARBA00022840"/>
    </source>
</evidence>
<evidence type="ECO:0000256" key="6">
    <source>
        <dbReference type="ARBA" id="ARBA00031749"/>
    </source>
</evidence>
<evidence type="ECO:0000256" key="4">
    <source>
        <dbReference type="ARBA" id="ARBA00022741"/>
    </source>
</evidence>
<dbReference type="Gene3D" id="1.10.8.60">
    <property type="match status" value="1"/>
</dbReference>
<evidence type="ECO:0000259" key="8">
    <source>
        <dbReference type="SMART" id="SM00382"/>
    </source>
</evidence>
<dbReference type="InterPro" id="IPR003593">
    <property type="entry name" value="AAA+_ATPase"/>
</dbReference>
<accession>A0A484F859</accession>
<dbReference type="EMBL" id="SNYS01000005">
    <property type="protein sequence ID" value="TDQ71241.1"/>
    <property type="molecule type" value="Genomic_DNA"/>
</dbReference>
<dbReference type="GO" id="GO:0003689">
    <property type="term" value="F:DNA clamp loader activity"/>
    <property type="evidence" value="ECO:0007669"/>
    <property type="project" value="UniProtKB-UniRule"/>
</dbReference>
<dbReference type="InterPro" id="IPR008921">
    <property type="entry name" value="DNA_pol3_clamp-load_cplx_C"/>
</dbReference>